<evidence type="ECO:0000313" key="2">
    <source>
        <dbReference type="Proteomes" id="UP000309997"/>
    </source>
</evidence>
<dbReference type="EMBL" id="RCHU02000011">
    <property type="protein sequence ID" value="KAL3575897.1"/>
    <property type="molecule type" value="Genomic_DNA"/>
</dbReference>
<name>A0ACC4BC08_POPAL</name>
<organism evidence="1 2">
    <name type="scientific">Populus alba</name>
    <name type="common">White poplar</name>
    <dbReference type="NCBI Taxonomy" id="43335"/>
    <lineage>
        <taxon>Eukaryota</taxon>
        <taxon>Viridiplantae</taxon>
        <taxon>Streptophyta</taxon>
        <taxon>Embryophyta</taxon>
        <taxon>Tracheophyta</taxon>
        <taxon>Spermatophyta</taxon>
        <taxon>Magnoliopsida</taxon>
        <taxon>eudicotyledons</taxon>
        <taxon>Gunneridae</taxon>
        <taxon>Pentapetalae</taxon>
        <taxon>rosids</taxon>
        <taxon>fabids</taxon>
        <taxon>Malpighiales</taxon>
        <taxon>Salicaceae</taxon>
        <taxon>Saliceae</taxon>
        <taxon>Populus</taxon>
    </lineage>
</organism>
<feature type="non-terminal residue" evidence="1">
    <location>
        <position position="120"/>
    </location>
</feature>
<sequence>IITEPPVTSSSLTSNKQISLFVATINGIEEIVWEIINQYPHAVEQLNKEGQSILDVAVIHRQKKIFNLVKQLKIPLARLHRVIDEKKNTLLHHVADMEHYRGGTKPGPALELQEELQWFE</sequence>
<feature type="non-terminal residue" evidence="1">
    <location>
        <position position="1"/>
    </location>
</feature>
<gene>
    <name evidence="1" type="ORF">D5086_021180</name>
</gene>
<reference evidence="1 2" key="1">
    <citation type="journal article" date="2024" name="Plant Biotechnol. J.">
        <title>Genome and CRISPR/Cas9 system of a widespread forest tree (Populus alba) in the world.</title>
        <authorList>
            <person name="Liu Y.J."/>
            <person name="Jiang P.F."/>
            <person name="Han X.M."/>
            <person name="Li X.Y."/>
            <person name="Wang H.M."/>
            <person name="Wang Y.J."/>
            <person name="Wang X.X."/>
            <person name="Zeng Q.Y."/>
        </authorList>
    </citation>
    <scope>NUCLEOTIDE SEQUENCE [LARGE SCALE GENOMIC DNA]</scope>
    <source>
        <strain evidence="2">cv. PAL-ZL1</strain>
    </source>
</reference>
<proteinExistence type="predicted"/>
<dbReference type="Proteomes" id="UP000309997">
    <property type="component" value="Unassembled WGS sequence"/>
</dbReference>
<accession>A0ACC4BC08</accession>
<keyword evidence="2" id="KW-1185">Reference proteome</keyword>
<evidence type="ECO:0000313" key="1">
    <source>
        <dbReference type="EMBL" id="KAL3575897.1"/>
    </source>
</evidence>
<comment type="caution">
    <text evidence="1">The sequence shown here is derived from an EMBL/GenBank/DDBJ whole genome shotgun (WGS) entry which is preliminary data.</text>
</comment>
<protein>
    <submittedName>
        <fullName evidence="1">Uncharacterized protein</fullName>
    </submittedName>
</protein>